<sequence>MHATNLCCNLTPNVPMDLHYNEVSDADFTAI</sequence>
<comment type="caution">
    <text evidence="1">The sequence shown here is derived from an EMBL/GenBank/DDBJ whole genome shotgun (WGS) entry which is preliminary data.</text>
</comment>
<accession>K9GEB9</accession>
<evidence type="ECO:0000313" key="1">
    <source>
        <dbReference type="EMBL" id="EKV13158.1"/>
    </source>
</evidence>
<name>K9GEB9_PEND2</name>
<evidence type="ECO:0000313" key="2">
    <source>
        <dbReference type="Proteomes" id="UP000009882"/>
    </source>
</evidence>
<reference evidence="2" key="1">
    <citation type="journal article" date="2012" name="BMC Genomics">
        <title>Genome sequence of the necrotrophic fungus Penicillium digitatum, the main postharvest pathogen of citrus.</title>
        <authorList>
            <person name="Marcet-Houben M."/>
            <person name="Ballester A.-R."/>
            <person name="de la Fuente B."/>
            <person name="Harries E."/>
            <person name="Marcos J.F."/>
            <person name="Gonzalez-Candelas L."/>
            <person name="Gabaldon T."/>
        </authorList>
    </citation>
    <scope>NUCLEOTIDE SEQUENCE [LARGE SCALE GENOMIC DNA]</scope>
    <source>
        <strain evidence="2">PHI26 / CECT 20796</strain>
    </source>
</reference>
<dbReference type="Proteomes" id="UP000009882">
    <property type="component" value="Unassembled WGS sequence"/>
</dbReference>
<gene>
    <name evidence="1" type="ORF">PDIG_39720</name>
</gene>
<proteinExistence type="predicted"/>
<dbReference type="EMBL" id="AKCT01000167">
    <property type="protein sequence ID" value="EKV13158.1"/>
    <property type="molecule type" value="Genomic_DNA"/>
</dbReference>
<dbReference type="InParanoid" id="K9GEB9"/>
<dbReference type="AlphaFoldDB" id="K9GEB9"/>
<protein>
    <submittedName>
        <fullName evidence="1">Uncharacterized protein</fullName>
    </submittedName>
</protein>
<organism evidence="1 2">
    <name type="scientific">Penicillium digitatum (strain PHI26 / CECT 20796)</name>
    <name type="common">Green mold</name>
    <dbReference type="NCBI Taxonomy" id="1170229"/>
    <lineage>
        <taxon>Eukaryota</taxon>
        <taxon>Fungi</taxon>
        <taxon>Dikarya</taxon>
        <taxon>Ascomycota</taxon>
        <taxon>Pezizomycotina</taxon>
        <taxon>Eurotiomycetes</taxon>
        <taxon>Eurotiomycetidae</taxon>
        <taxon>Eurotiales</taxon>
        <taxon>Aspergillaceae</taxon>
        <taxon>Penicillium</taxon>
    </lineage>
</organism>
<dbReference type="HOGENOM" id="CLU_3399550_0_0_1"/>
<keyword evidence="2" id="KW-1185">Reference proteome</keyword>